<feature type="region of interest" description="Disordered" evidence="1">
    <location>
        <begin position="1"/>
        <end position="22"/>
    </location>
</feature>
<sequence length="218" mass="24494">MNVQTSSMPQQDPSATPDPRIDARTRRGRLQMLMLLLVCASPVLFSYFTYYVIKPTGASTNYGALVDPQRPMPAAQLVNERGEAVPLASMRGKWLMLMTDPSACDDACARKLFTMRQIRAGQGEDRERIVPVWLIQDAGKVDDRLSAAYNEPYAGVRFLRMDQATIAQWLPAQEGSRAEDTIFLVDPLGNLMMRWPKDPDPKKVSSDLKKLLKYSRIG</sequence>
<dbReference type="OrthoDB" id="9180342at2"/>
<organism evidence="3 4">
    <name type="scientific">Cupriavidus pauculus</name>
    <dbReference type="NCBI Taxonomy" id="82633"/>
    <lineage>
        <taxon>Bacteria</taxon>
        <taxon>Pseudomonadati</taxon>
        <taxon>Pseudomonadota</taxon>
        <taxon>Betaproteobacteria</taxon>
        <taxon>Burkholderiales</taxon>
        <taxon>Burkholderiaceae</taxon>
        <taxon>Cupriavidus</taxon>
    </lineage>
</organism>
<evidence type="ECO:0000313" key="3">
    <source>
        <dbReference type="EMBL" id="PLQ02626.1"/>
    </source>
</evidence>
<name>A0A2N5CK73_9BURK</name>
<accession>A0A2N5CK73</accession>
<dbReference type="Gene3D" id="3.40.30.10">
    <property type="entry name" value="Glutaredoxin"/>
    <property type="match status" value="1"/>
</dbReference>
<dbReference type="AlphaFoldDB" id="A0A2N5CK73"/>
<feature type="transmembrane region" description="Helical" evidence="2">
    <location>
        <begin position="33"/>
        <end position="53"/>
    </location>
</feature>
<reference evidence="3 4" key="1">
    <citation type="submission" date="2017-12" db="EMBL/GenBank/DDBJ databases">
        <title>Genome sequence of the active heterotrophic nitrifier-denitrifier, Cupriavidus pauculus UM1.</title>
        <authorList>
            <person name="Putonti C."/>
            <person name="Castignetti D."/>
        </authorList>
    </citation>
    <scope>NUCLEOTIDE SEQUENCE [LARGE SCALE GENOMIC DNA]</scope>
    <source>
        <strain evidence="3 4">UM1</strain>
    </source>
</reference>
<keyword evidence="2" id="KW-1133">Transmembrane helix</keyword>
<dbReference type="STRING" id="82633.GCA_000974605_03479"/>
<comment type="caution">
    <text evidence="3">The sequence shown here is derived from an EMBL/GenBank/DDBJ whole genome shotgun (WGS) entry which is preliminary data.</text>
</comment>
<evidence type="ECO:0000256" key="2">
    <source>
        <dbReference type="SAM" id="Phobius"/>
    </source>
</evidence>
<evidence type="ECO:0000256" key="1">
    <source>
        <dbReference type="SAM" id="MobiDB-lite"/>
    </source>
</evidence>
<gene>
    <name evidence="3" type="ORF">CYJ10_02470</name>
</gene>
<dbReference type="InterPro" id="IPR036249">
    <property type="entry name" value="Thioredoxin-like_sf"/>
</dbReference>
<dbReference type="SUPFAM" id="SSF52833">
    <property type="entry name" value="Thioredoxin-like"/>
    <property type="match status" value="1"/>
</dbReference>
<evidence type="ECO:0000313" key="4">
    <source>
        <dbReference type="Proteomes" id="UP000234341"/>
    </source>
</evidence>
<keyword evidence="2" id="KW-0472">Membrane</keyword>
<feature type="compositionally biased region" description="Polar residues" evidence="1">
    <location>
        <begin position="1"/>
        <end position="14"/>
    </location>
</feature>
<dbReference type="Proteomes" id="UP000234341">
    <property type="component" value="Unassembled WGS sequence"/>
</dbReference>
<keyword evidence="2" id="KW-0812">Transmembrane</keyword>
<protein>
    <submittedName>
        <fullName evidence="3">Cytochrome C oxidase subunit I</fullName>
    </submittedName>
</protein>
<proteinExistence type="predicted"/>
<dbReference type="EMBL" id="PJRP01000001">
    <property type="protein sequence ID" value="PLQ02626.1"/>
    <property type="molecule type" value="Genomic_DNA"/>
</dbReference>